<name>A0A1T4W1T5_9BACT</name>
<dbReference type="EMBL" id="FUYC01000001">
    <property type="protein sequence ID" value="SKA71254.1"/>
    <property type="molecule type" value="Genomic_DNA"/>
</dbReference>
<dbReference type="AlphaFoldDB" id="A0A1T4W1T5"/>
<evidence type="ECO:0000313" key="1">
    <source>
        <dbReference type="EMBL" id="SKA71254.1"/>
    </source>
</evidence>
<sequence length="64" mass="7314">MLSMVGNWKMYLAEPEDETDYDVFKASEESGKPLGGETFVEKLEVLLGRPLKPKKRGRKKKGDR</sequence>
<protein>
    <submittedName>
        <fullName evidence="1">Putative transposase</fullName>
    </submittedName>
</protein>
<organism evidence="1 2">
    <name type="scientific">Paucidesulfovibrio gracilis DSM 16080</name>
    <dbReference type="NCBI Taxonomy" id="1121449"/>
    <lineage>
        <taxon>Bacteria</taxon>
        <taxon>Pseudomonadati</taxon>
        <taxon>Thermodesulfobacteriota</taxon>
        <taxon>Desulfovibrionia</taxon>
        <taxon>Desulfovibrionales</taxon>
        <taxon>Desulfovibrionaceae</taxon>
        <taxon>Paucidesulfovibrio</taxon>
    </lineage>
</organism>
<evidence type="ECO:0000313" key="2">
    <source>
        <dbReference type="Proteomes" id="UP000190027"/>
    </source>
</evidence>
<keyword evidence="2" id="KW-1185">Reference proteome</keyword>
<proteinExistence type="predicted"/>
<accession>A0A1T4W1T5</accession>
<gene>
    <name evidence="1" type="ORF">SAMN02745704_00107</name>
</gene>
<dbReference type="Proteomes" id="UP000190027">
    <property type="component" value="Unassembled WGS sequence"/>
</dbReference>
<reference evidence="1 2" key="1">
    <citation type="submission" date="2017-02" db="EMBL/GenBank/DDBJ databases">
        <authorList>
            <person name="Peterson S.W."/>
        </authorList>
    </citation>
    <scope>NUCLEOTIDE SEQUENCE [LARGE SCALE GENOMIC DNA]</scope>
    <source>
        <strain evidence="1 2">DSM 16080</strain>
    </source>
</reference>